<sequence length="165" mass="18248">MKTLSTPLPGLLMDMPRDRQASREVRGTSSTEPEATRYDELSEYELDHNVPEPIDLDPIDLESFDLEEETWQLGAGFEELAQSDHGPLEEEGLRTRDGFRREEGFLARVSTRAKLMGSEAGMATAEYAIATLAAVGLAGLLVVILRSEEVRGFLLNLIRTALSLP</sequence>
<reference evidence="3 4" key="1">
    <citation type="submission" date="2019-06" db="EMBL/GenBank/DDBJ databases">
        <title>Whole genome shotgun sequence of Paenarthrobacter aurescens NBRC 12136.</title>
        <authorList>
            <person name="Hosoyama A."/>
            <person name="Uohara A."/>
            <person name="Ohji S."/>
            <person name="Ichikawa N."/>
        </authorList>
    </citation>
    <scope>NUCLEOTIDE SEQUENCE [LARGE SCALE GENOMIC DNA]</scope>
    <source>
        <strain evidence="3 4">NBRC 12136</strain>
    </source>
</reference>
<evidence type="ECO:0000313" key="3">
    <source>
        <dbReference type="EMBL" id="GEB17615.1"/>
    </source>
</evidence>
<name>A0A4Y3NB50_PAEAU</name>
<comment type="caution">
    <text evidence="3">The sequence shown here is derived from an EMBL/GenBank/DDBJ whole genome shotgun (WGS) entry which is preliminary data.</text>
</comment>
<dbReference type="EMBL" id="BJMD01000002">
    <property type="protein sequence ID" value="GEB17615.1"/>
    <property type="molecule type" value="Genomic_DNA"/>
</dbReference>
<gene>
    <name evidence="3" type="ORF">AAU01_03700</name>
</gene>
<evidence type="ECO:0008006" key="5">
    <source>
        <dbReference type="Google" id="ProtNLM"/>
    </source>
</evidence>
<evidence type="ECO:0000313" key="4">
    <source>
        <dbReference type="Proteomes" id="UP000317715"/>
    </source>
</evidence>
<keyword evidence="2" id="KW-1133">Transmembrane helix</keyword>
<accession>A0A4Y3NB50</accession>
<dbReference type="Pfam" id="PF14029">
    <property type="entry name" value="DUF4244"/>
    <property type="match status" value="1"/>
</dbReference>
<evidence type="ECO:0000256" key="2">
    <source>
        <dbReference type="SAM" id="Phobius"/>
    </source>
</evidence>
<keyword evidence="4" id="KW-1185">Reference proteome</keyword>
<keyword evidence="2" id="KW-0472">Membrane</keyword>
<proteinExistence type="predicted"/>
<keyword evidence="2" id="KW-0812">Transmembrane</keyword>
<dbReference type="InterPro" id="IPR025338">
    <property type="entry name" value="DUF4244"/>
</dbReference>
<dbReference type="Proteomes" id="UP000317715">
    <property type="component" value="Unassembled WGS sequence"/>
</dbReference>
<feature type="region of interest" description="Disordered" evidence="1">
    <location>
        <begin position="1"/>
        <end position="40"/>
    </location>
</feature>
<feature type="compositionally biased region" description="Basic and acidic residues" evidence="1">
    <location>
        <begin position="15"/>
        <end position="26"/>
    </location>
</feature>
<dbReference type="OrthoDB" id="4808029at2"/>
<feature type="transmembrane region" description="Helical" evidence="2">
    <location>
        <begin position="127"/>
        <end position="145"/>
    </location>
</feature>
<organism evidence="3 4">
    <name type="scientific">Paenarthrobacter aurescens</name>
    <name type="common">Arthrobacter aurescens</name>
    <dbReference type="NCBI Taxonomy" id="43663"/>
    <lineage>
        <taxon>Bacteria</taxon>
        <taxon>Bacillati</taxon>
        <taxon>Actinomycetota</taxon>
        <taxon>Actinomycetes</taxon>
        <taxon>Micrococcales</taxon>
        <taxon>Micrococcaceae</taxon>
        <taxon>Paenarthrobacter</taxon>
    </lineage>
</organism>
<protein>
    <recommendedName>
        <fullName evidence="5">DUF4244 domain-containing protein</fullName>
    </recommendedName>
</protein>
<dbReference type="AlphaFoldDB" id="A0A4Y3NB50"/>
<evidence type="ECO:0000256" key="1">
    <source>
        <dbReference type="SAM" id="MobiDB-lite"/>
    </source>
</evidence>